<reference evidence="2 3" key="1">
    <citation type="submission" date="2019-06" db="EMBL/GenBank/DDBJ databases">
        <title>Draft genomes of female and male turbot (Scophthalmus maximus).</title>
        <authorList>
            <person name="Xu H."/>
            <person name="Xu X.-W."/>
            <person name="Shao C."/>
            <person name="Chen S."/>
        </authorList>
    </citation>
    <scope>NUCLEOTIDE SEQUENCE [LARGE SCALE GENOMIC DNA]</scope>
    <source>
        <strain evidence="2">Ysfricsl-2016a</strain>
        <tissue evidence="2">Blood</tissue>
    </source>
</reference>
<feature type="compositionally biased region" description="Basic residues" evidence="1">
    <location>
        <begin position="55"/>
        <end position="68"/>
    </location>
</feature>
<evidence type="ECO:0000313" key="2">
    <source>
        <dbReference type="EMBL" id="KAF0041274.1"/>
    </source>
</evidence>
<evidence type="ECO:0000256" key="1">
    <source>
        <dbReference type="SAM" id="MobiDB-lite"/>
    </source>
</evidence>
<protein>
    <submittedName>
        <fullName evidence="2">Uncharacterized protein</fullName>
    </submittedName>
</protein>
<gene>
    <name evidence="2" type="ORF">F2P81_007172</name>
</gene>
<sequence length="113" mass="12156">MKCSFGGLTLNENKKAVTERNSRAALTAAAAVSAPPEVDVKTSTVGCGLTYRKKLKKSSNRREKKTPKQRVLSSHIDRGACSSLPPQSLLLFVVVVVDLQRRTSGSGMELEAP</sequence>
<proteinExistence type="predicted"/>
<dbReference type="EMBL" id="VEVO01000006">
    <property type="protein sequence ID" value="KAF0041274.1"/>
    <property type="molecule type" value="Genomic_DNA"/>
</dbReference>
<evidence type="ECO:0000313" key="3">
    <source>
        <dbReference type="Proteomes" id="UP000438429"/>
    </source>
</evidence>
<feature type="region of interest" description="Disordered" evidence="1">
    <location>
        <begin position="55"/>
        <end position="74"/>
    </location>
</feature>
<dbReference type="Proteomes" id="UP000438429">
    <property type="component" value="Unassembled WGS sequence"/>
</dbReference>
<comment type="caution">
    <text evidence="2">The sequence shown here is derived from an EMBL/GenBank/DDBJ whole genome shotgun (WGS) entry which is preliminary data.</text>
</comment>
<accession>A0A6A4TDL4</accession>
<name>A0A6A4TDL4_SCOMX</name>
<dbReference type="AlphaFoldDB" id="A0A6A4TDL4"/>
<organism evidence="2 3">
    <name type="scientific">Scophthalmus maximus</name>
    <name type="common">Turbot</name>
    <name type="synonym">Psetta maxima</name>
    <dbReference type="NCBI Taxonomy" id="52904"/>
    <lineage>
        <taxon>Eukaryota</taxon>
        <taxon>Metazoa</taxon>
        <taxon>Chordata</taxon>
        <taxon>Craniata</taxon>
        <taxon>Vertebrata</taxon>
        <taxon>Euteleostomi</taxon>
        <taxon>Actinopterygii</taxon>
        <taxon>Neopterygii</taxon>
        <taxon>Teleostei</taxon>
        <taxon>Neoteleostei</taxon>
        <taxon>Acanthomorphata</taxon>
        <taxon>Carangaria</taxon>
        <taxon>Pleuronectiformes</taxon>
        <taxon>Pleuronectoidei</taxon>
        <taxon>Scophthalmidae</taxon>
        <taxon>Scophthalmus</taxon>
    </lineage>
</organism>